<feature type="binding site" evidence="7">
    <location>
        <begin position="166"/>
        <end position="167"/>
    </location>
    <ligand>
        <name>UDP-N-acetyl-alpha-D-muramoyl-L-alanyl-D-glutamate</name>
        <dbReference type="ChEBI" id="CHEBI:83900"/>
    </ligand>
</feature>
<feature type="binding site" evidence="7">
    <location>
        <position position="33"/>
    </location>
    <ligand>
        <name>UDP-N-acetyl-alpha-D-muramoyl-L-alanyl-D-glutamate</name>
        <dbReference type="ChEBI" id="CHEBI:83900"/>
    </ligand>
</feature>
<keyword evidence="2 7" id="KW-0132">Cell division</keyword>
<keyword evidence="7" id="KW-0547">Nucleotide-binding</keyword>
<feature type="domain" description="Mur ligase N-terminal catalytic" evidence="9">
    <location>
        <begin position="29"/>
        <end position="106"/>
    </location>
</feature>
<dbReference type="SUPFAM" id="SSF53623">
    <property type="entry name" value="MurD-like peptide ligases, catalytic domain"/>
    <property type="match status" value="1"/>
</dbReference>
<dbReference type="Gene3D" id="3.40.1390.10">
    <property type="entry name" value="MurE/MurF, N-terminal domain"/>
    <property type="match status" value="1"/>
</dbReference>
<dbReference type="NCBIfam" id="TIGR01085">
    <property type="entry name" value="murE"/>
    <property type="match status" value="1"/>
</dbReference>
<dbReference type="InterPro" id="IPR013221">
    <property type="entry name" value="Mur_ligase_cen"/>
</dbReference>
<organism evidence="12 13">
    <name type="scientific">Fluctibacter corallii</name>
    <dbReference type="NCBI Taxonomy" id="2984329"/>
    <lineage>
        <taxon>Bacteria</taxon>
        <taxon>Pseudomonadati</taxon>
        <taxon>Pseudomonadota</taxon>
        <taxon>Gammaproteobacteria</taxon>
        <taxon>Alteromonadales</taxon>
        <taxon>Alteromonadaceae</taxon>
        <taxon>Fluctibacter</taxon>
    </lineage>
</organism>
<dbReference type="GO" id="GO:0008765">
    <property type="term" value="F:UDP-N-acetylmuramoylalanyl-D-glutamate-2,6-diaminopimelate ligase activity"/>
    <property type="evidence" value="ECO:0007669"/>
    <property type="project" value="UniProtKB-EC"/>
</dbReference>
<dbReference type="Pfam" id="PF08245">
    <property type="entry name" value="Mur_ligase_M"/>
    <property type="match status" value="1"/>
</dbReference>
<feature type="binding site" evidence="7">
    <location>
        <begin position="120"/>
        <end position="126"/>
    </location>
    <ligand>
        <name>ATP</name>
        <dbReference type="ChEBI" id="CHEBI:30616"/>
    </ligand>
</feature>
<dbReference type="NCBIfam" id="NF001124">
    <property type="entry name" value="PRK00139.1-2"/>
    <property type="match status" value="1"/>
</dbReference>
<dbReference type="EC" id="6.3.2.-" evidence="7"/>
<accession>A0ABT3A8G4</accession>
<keyword evidence="7" id="KW-0460">Magnesium</keyword>
<keyword evidence="4 7" id="KW-0573">Peptidoglycan synthesis</keyword>
<keyword evidence="7" id="KW-0963">Cytoplasm</keyword>
<proteinExistence type="inferred from homology"/>
<gene>
    <name evidence="7 12" type="primary">murE</name>
    <name evidence="12" type="ORF">OE749_09255</name>
</gene>
<keyword evidence="13" id="KW-1185">Reference proteome</keyword>
<feature type="binding site" evidence="7">
    <location>
        <position position="31"/>
    </location>
    <ligand>
        <name>UDP-N-acetyl-alpha-D-muramoyl-L-alanyl-D-glutamate</name>
        <dbReference type="ChEBI" id="CHEBI:83900"/>
    </ligand>
</feature>
<evidence type="ECO:0000256" key="3">
    <source>
        <dbReference type="ARBA" id="ARBA00022960"/>
    </source>
</evidence>
<dbReference type="PANTHER" id="PTHR23135:SF4">
    <property type="entry name" value="UDP-N-ACETYLMURAMOYL-L-ALANYL-D-GLUTAMATE--2,6-DIAMINOPIMELATE LIGASE MURE HOMOLOG, CHLOROPLASTIC"/>
    <property type="match status" value="1"/>
</dbReference>
<dbReference type="SUPFAM" id="SSF53244">
    <property type="entry name" value="MurD-like peptide ligases, peptide-binding domain"/>
    <property type="match status" value="1"/>
</dbReference>
<dbReference type="Proteomes" id="UP001652504">
    <property type="component" value="Unassembled WGS sequence"/>
</dbReference>
<dbReference type="PANTHER" id="PTHR23135">
    <property type="entry name" value="MUR LIGASE FAMILY MEMBER"/>
    <property type="match status" value="1"/>
</dbReference>
<name>A0ABT3A8G4_9ALTE</name>
<keyword evidence="3 7" id="KW-0133">Cell shape</keyword>
<dbReference type="NCBIfam" id="NF001126">
    <property type="entry name" value="PRK00139.1-4"/>
    <property type="match status" value="1"/>
</dbReference>
<dbReference type="Pfam" id="PF02875">
    <property type="entry name" value="Mur_ligase_C"/>
    <property type="match status" value="1"/>
</dbReference>
<dbReference type="SUPFAM" id="SSF63418">
    <property type="entry name" value="MurE/MurF N-terminal domain"/>
    <property type="match status" value="1"/>
</dbReference>
<evidence type="ECO:0000256" key="6">
    <source>
        <dbReference type="ARBA" id="ARBA00023316"/>
    </source>
</evidence>
<comment type="pathway">
    <text evidence="7 8">Cell wall biogenesis; peptidoglycan biosynthesis.</text>
</comment>
<comment type="function">
    <text evidence="7">Catalyzes the addition of an amino acid to the nucleotide precursor UDP-N-acetylmuramoyl-L-alanyl-D-glutamate (UMAG) in the biosynthesis of bacterial cell-wall peptidoglycan.</text>
</comment>
<dbReference type="NCBIfam" id="NF001123">
    <property type="entry name" value="PRK00139.1-1"/>
    <property type="match status" value="1"/>
</dbReference>
<sequence length="508" mass="55814">MQDNGQMKSIKEVLAGYGIDCPDIPVTDLVLDSREVAIHKAFVAIKGHQLDGRDFIPQAISLGAKLIIAETEEHNEHGHVEMREQTVIVYFHALLRQLSALADAFYGQPSDSLDVIAVTGTNGKTSTVQLTTQLRHALGEKSASIGTLGTGIFTGKESNLAVSVNTTPDAINMQRLLSQYQQDSVKQVAMEASSHALVQGRIDNVRIRVAVFTNLSRDHLDYHGSMAEYAKAKRQLIHLDGVQTLVLNADDIESDAWLSEKPDAMQVIYFSTEQSVQTISERGQYCVASNIQYVSSGCQFRLSSSWGNADVVLPLFGKFNVSNFLAAFASQLALGHRFSALVKAISSLRPVAGRMEIFEGRDNANIIVDYAHTPDALEQVLLAVKAHCRGELVCLFGCGGDRDRGKRSLMGEVAEKFADRIVLTSDNSRSEDPHHIIKDILSGCRQPDSVLVEVDRQTAIKQALTQTDKHDLILVAGKGHEDYQIIGDQVLDYNERQYVQQLLKGNGQ</sequence>
<evidence type="ECO:0000256" key="7">
    <source>
        <dbReference type="HAMAP-Rule" id="MF_00208"/>
    </source>
</evidence>
<dbReference type="InterPro" id="IPR004101">
    <property type="entry name" value="Mur_ligase_C"/>
</dbReference>
<comment type="cofactor">
    <cofactor evidence="7">
        <name>Mg(2+)</name>
        <dbReference type="ChEBI" id="CHEBI:18420"/>
    </cofactor>
</comment>
<evidence type="ECO:0000256" key="1">
    <source>
        <dbReference type="ARBA" id="ARBA00005898"/>
    </source>
</evidence>
<dbReference type="InterPro" id="IPR035911">
    <property type="entry name" value="MurE/MurF_N"/>
</dbReference>
<keyword evidence="6 7" id="KW-0961">Cell wall biogenesis/degradation</keyword>
<evidence type="ECO:0000256" key="8">
    <source>
        <dbReference type="RuleBase" id="RU004135"/>
    </source>
</evidence>
<evidence type="ECO:0000256" key="2">
    <source>
        <dbReference type="ARBA" id="ARBA00022618"/>
    </source>
</evidence>
<comment type="subcellular location">
    <subcellularLocation>
        <location evidence="7 8">Cytoplasm</location>
    </subcellularLocation>
</comment>
<keyword evidence="5 7" id="KW-0131">Cell cycle</keyword>
<dbReference type="InterPro" id="IPR000713">
    <property type="entry name" value="Mur_ligase_N"/>
</dbReference>
<feature type="domain" description="Mur ligase C-terminal" evidence="10">
    <location>
        <begin position="353"/>
        <end position="479"/>
    </location>
</feature>
<feature type="binding site" evidence="7">
    <location>
        <position position="199"/>
    </location>
    <ligand>
        <name>UDP-N-acetyl-alpha-D-muramoyl-L-alanyl-D-glutamate</name>
        <dbReference type="ChEBI" id="CHEBI:83900"/>
    </ligand>
</feature>
<feature type="modified residue" description="N6-carboxylysine" evidence="7">
    <location>
        <position position="233"/>
    </location>
</feature>
<dbReference type="Gene3D" id="3.40.1190.10">
    <property type="entry name" value="Mur-like, catalytic domain"/>
    <property type="match status" value="1"/>
</dbReference>
<evidence type="ECO:0000313" key="12">
    <source>
        <dbReference type="EMBL" id="MCV2884882.1"/>
    </source>
</evidence>
<comment type="PTM">
    <text evidence="7">Carboxylation is probably crucial for Mg(2+) binding and, consequently, for the gamma-phosphate positioning of ATP.</text>
</comment>
<feature type="binding site" evidence="7">
    <location>
        <position position="201"/>
    </location>
    <ligand>
        <name>UDP-N-acetyl-alpha-D-muramoyl-L-alanyl-D-glutamate</name>
        <dbReference type="ChEBI" id="CHEBI:83900"/>
    </ligand>
</feature>
<evidence type="ECO:0000259" key="9">
    <source>
        <dbReference type="Pfam" id="PF01225"/>
    </source>
</evidence>
<evidence type="ECO:0000256" key="4">
    <source>
        <dbReference type="ARBA" id="ARBA00022984"/>
    </source>
</evidence>
<feature type="binding site" evidence="7">
    <location>
        <position position="165"/>
    </location>
    <ligand>
        <name>UDP-N-acetyl-alpha-D-muramoyl-L-alanyl-D-glutamate</name>
        <dbReference type="ChEBI" id="CHEBI:83900"/>
    </ligand>
</feature>
<evidence type="ECO:0000259" key="10">
    <source>
        <dbReference type="Pfam" id="PF02875"/>
    </source>
</evidence>
<comment type="similarity">
    <text evidence="1 7">Belongs to the MurCDEF family. MurE subfamily.</text>
</comment>
<dbReference type="Pfam" id="PF01225">
    <property type="entry name" value="Mur_ligase"/>
    <property type="match status" value="1"/>
</dbReference>
<dbReference type="HAMAP" id="MF_00208">
    <property type="entry name" value="MurE"/>
    <property type="match status" value="1"/>
</dbReference>
<dbReference type="InterPro" id="IPR036615">
    <property type="entry name" value="Mur_ligase_C_dom_sf"/>
</dbReference>
<comment type="caution">
    <text evidence="12">The sequence shown here is derived from an EMBL/GenBank/DDBJ whole genome shotgun (WGS) entry which is preliminary data.</text>
</comment>
<dbReference type="InterPro" id="IPR036565">
    <property type="entry name" value="Mur-like_cat_sf"/>
</dbReference>
<dbReference type="InterPro" id="IPR005761">
    <property type="entry name" value="UDP-N-AcMur-Glu-dNH2Pim_ligase"/>
</dbReference>
<evidence type="ECO:0000259" key="11">
    <source>
        <dbReference type="Pfam" id="PF08245"/>
    </source>
</evidence>
<dbReference type="RefSeq" id="WP_263712164.1">
    <property type="nucleotide sequence ID" value="NZ_JAOWKX010000004.1"/>
</dbReference>
<comment type="caution">
    <text evidence="7">Lacks conserved residue(s) required for the propagation of feature annotation.</text>
</comment>
<keyword evidence="7 12" id="KW-0436">Ligase</keyword>
<evidence type="ECO:0000313" key="13">
    <source>
        <dbReference type="Proteomes" id="UP001652504"/>
    </source>
</evidence>
<feature type="domain" description="Mur ligase central" evidence="11">
    <location>
        <begin position="118"/>
        <end position="329"/>
    </location>
</feature>
<feature type="binding site" evidence="7">
    <location>
        <position position="193"/>
    </location>
    <ligand>
        <name>UDP-N-acetyl-alpha-D-muramoyl-L-alanyl-D-glutamate</name>
        <dbReference type="ChEBI" id="CHEBI:83900"/>
    </ligand>
</feature>
<evidence type="ECO:0000256" key="5">
    <source>
        <dbReference type="ARBA" id="ARBA00023306"/>
    </source>
</evidence>
<keyword evidence="7" id="KW-0067">ATP-binding</keyword>
<dbReference type="Gene3D" id="3.90.190.20">
    <property type="entry name" value="Mur ligase, C-terminal domain"/>
    <property type="match status" value="1"/>
</dbReference>
<dbReference type="EMBL" id="JAOWKX010000004">
    <property type="protein sequence ID" value="MCV2884882.1"/>
    <property type="molecule type" value="Genomic_DNA"/>
</dbReference>
<protein>
    <recommendedName>
        <fullName evidence="7">UDP-N-acetylmuramyl-tripeptide synthetase</fullName>
        <ecNumber evidence="7">6.3.2.-</ecNumber>
    </recommendedName>
    <alternativeName>
        <fullName evidence="7">UDP-MurNAc-tripeptide synthetase</fullName>
    </alternativeName>
</protein>
<reference evidence="12 13" key="1">
    <citation type="submission" date="2022-10" db="EMBL/GenBank/DDBJ databases">
        <title>Aestuariibacter sp. AA17 isolated from Montipora capitata coral fragment.</title>
        <authorList>
            <person name="Emsley S.A."/>
            <person name="Pfannmuller K.M."/>
            <person name="Loughran R.M."/>
            <person name="Shlafstein M."/>
            <person name="Papke E."/>
            <person name="Saw J.H."/>
            <person name="Ushijima B."/>
            <person name="Videau P."/>
        </authorList>
    </citation>
    <scope>NUCLEOTIDE SEQUENCE [LARGE SCALE GENOMIC DNA]</scope>
    <source>
        <strain evidence="12 13">AA17</strain>
    </source>
</reference>